<gene>
    <name evidence="1" type="ORF">BDK51DRAFT_28393</name>
</gene>
<reference evidence="2" key="1">
    <citation type="journal article" date="2018" name="Nat. Microbiol.">
        <title>Leveraging single-cell genomics to expand the fungal tree of life.</title>
        <authorList>
            <person name="Ahrendt S.R."/>
            <person name="Quandt C.A."/>
            <person name="Ciobanu D."/>
            <person name="Clum A."/>
            <person name="Salamov A."/>
            <person name="Andreopoulos B."/>
            <person name="Cheng J.F."/>
            <person name="Woyke T."/>
            <person name="Pelin A."/>
            <person name="Henrissat B."/>
            <person name="Reynolds N.K."/>
            <person name="Benny G.L."/>
            <person name="Smith M.E."/>
            <person name="James T.Y."/>
            <person name="Grigoriev I.V."/>
        </authorList>
    </citation>
    <scope>NUCLEOTIDE SEQUENCE [LARGE SCALE GENOMIC DNA]</scope>
</reference>
<evidence type="ECO:0000313" key="2">
    <source>
        <dbReference type="Proteomes" id="UP000269721"/>
    </source>
</evidence>
<name>A0A4P9WUK7_9FUNG</name>
<evidence type="ECO:0000313" key="1">
    <source>
        <dbReference type="EMBL" id="RKO94796.1"/>
    </source>
</evidence>
<sequence length="231" mass="25352">MLNKPYDEELLETEPILRDGVGQIARTFTRLEFLGIPQLTFDTDPTTAVAVGPAIKVWSPYICSSACDMANNSLSSLECIEFPAAQQGTPNISITFIVKLASLQHLLRCVVLARSHLEDELLLACLLHSCPTFEEIDISGCKPVTDATLAILGNRPPLRSLISSALPEITVHEIVTFLRKQKLAMFAAIASNAPNMKQLAIRYASPDGRLGILRWGGLEYRLGRIDPFCDS</sequence>
<dbReference type="InterPro" id="IPR032675">
    <property type="entry name" value="LRR_dom_sf"/>
</dbReference>
<dbReference type="SUPFAM" id="SSF52047">
    <property type="entry name" value="RNI-like"/>
    <property type="match status" value="1"/>
</dbReference>
<organism evidence="1 2">
    <name type="scientific">Blyttiomyces helicus</name>
    <dbReference type="NCBI Taxonomy" id="388810"/>
    <lineage>
        <taxon>Eukaryota</taxon>
        <taxon>Fungi</taxon>
        <taxon>Fungi incertae sedis</taxon>
        <taxon>Chytridiomycota</taxon>
        <taxon>Chytridiomycota incertae sedis</taxon>
        <taxon>Chytridiomycetes</taxon>
        <taxon>Chytridiomycetes incertae sedis</taxon>
        <taxon>Blyttiomyces</taxon>
    </lineage>
</organism>
<dbReference type="Gene3D" id="3.80.10.10">
    <property type="entry name" value="Ribonuclease Inhibitor"/>
    <property type="match status" value="1"/>
</dbReference>
<evidence type="ECO:0008006" key="3">
    <source>
        <dbReference type="Google" id="ProtNLM"/>
    </source>
</evidence>
<dbReference type="EMBL" id="KZ993817">
    <property type="protein sequence ID" value="RKO94796.1"/>
    <property type="molecule type" value="Genomic_DNA"/>
</dbReference>
<accession>A0A4P9WUK7</accession>
<proteinExistence type="predicted"/>
<keyword evidence="2" id="KW-1185">Reference proteome</keyword>
<dbReference type="AlphaFoldDB" id="A0A4P9WUK7"/>
<protein>
    <recommendedName>
        <fullName evidence="3">F-box domain-containing protein</fullName>
    </recommendedName>
</protein>
<dbReference type="Proteomes" id="UP000269721">
    <property type="component" value="Unassembled WGS sequence"/>
</dbReference>